<dbReference type="EMBL" id="LFVU01000001">
    <property type="protein sequence ID" value="KMT23329.1"/>
    <property type="molecule type" value="Genomic_DNA"/>
</dbReference>
<evidence type="ECO:0000259" key="8">
    <source>
        <dbReference type="PROSITE" id="PS50893"/>
    </source>
</evidence>
<dbReference type="AlphaFoldDB" id="A0A0J8DGH6"/>
<keyword evidence="10" id="KW-1185">Reference proteome</keyword>
<gene>
    <name evidence="9" type="ORF">CLCY_8c00650</name>
</gene>
<dbReference type="GO" id="GO:0005886">
    <property type="term" value="C:plasma membrane"/>
    <property type="evidence" value="ECO:0007669"/>
    <property type="project" value="UniProtKB-SubCell"/>
</dbReference>
<comment type="subcellular location">
    <subcellularLocation>
        <location evidence="1">Cell membrane</location>
        <topology evidence="1">Peripheral membrane protein</topology>
    </subcellularLocation>
</comment>
<keyword evidence="6" id="KW-0067">ATP-binding</keyword>
<evidence type="ECO:0000313" key="10">
    <source>
        <dbReference type="Proteomes" id="UP000036756"/>
    </source>
</evidence>
<dbReference type="GO" id="GO:0005524">
    <property type="term" value="F:ATP binding"/>
    <property type="evidence" value="ECO:0007669"/>
    <property type="project" value="UniProtKB-KW"/>
</dbReference>
<accession>A0A0J8DGH6</accession>
<dbReference type="PROSITE" id="PS50893">
    <property type="entry name" value="ABC_TRANSPORTER_2"/>
    <property type="match status" value="1"/>
</dbReference>
<dbReference type="InterPro" id="IPR027417">
    <property type="entry name" value="P-loop_NTPase"/>
</dbReference>
<dbReference type="STRING" id="1121307.CLCY_8c00650"/>
<dbReference type="PANTHER" id="PTHR43166">
    <property type="entry name" value="AMINO ACID IMPORT ATP-BINDING PROTEIN"/>
    <property type="match status" value="1"/>
</dbReference>
<evidence type="ECO:0000313" key="9">
    <source>
        <dbReference type="EMBL" id="KMT23329.1"/>
    </source>
</evidence>
<dbReference type="Proteomes" id="UP000036756">
    <property type="component" value="Unassembled WGS sequence"/>
</dbReference>
<dbReference type="InterPro" id="IPR003439">
    <property type="entry name" value="ABC_transporter-like_ATP-bd"/>
</dbReference>
<evidence type="ECO:0000256" key="6">
    <source>
        <dbReference type="ARBA" id="ARBA00022840"/>
    </source>
</evidence>
<dbReference type="SMART" id="SM00382">
    <property type="entry name" value="AAA"/>
    <property type="match status" value="1"/>
</dbReference>
<reference evidence="9 10" key="1">
    <citation type="submission" date="2015-06" db="EMBL/GenBank/DDBJ databases">
        <title>Draft genome sequence of the purine-degrading Clostridium cylindrosporum HC-1 (DSM 605).</title>
        <authorList>
            <person name="Poehlein A."/>
            <person name="Schiel-Bengelsdorf B."/>
            <person name="Bengelsdorf F."/>
            <person name="Daniel R."/>
            <person name="Duerre P."/>
        </authorList>
    </citation>
    <scope>NUCLEOTIDE SEQUENCE [LARGE SCALE GENOMIC DNA]</scope>
    <source>
        <strain evidence="9 10">DSM 605</strain>
    </source>
</reference>
<dbReference type="InterPro" id="IPR003593">
    <property type="entry name" value="AAA+_ATPase"/>
</dbReference>
<evidence type="ECO:0000256" key="1">
    <source>
        <dbReference type="ARBA" id="ARBA00004202"/>
    </source>
</evidence>
<keyword evidence="5" id="KW-0547">Nucleotide-binding</keyword>
<proteinExistence type="inferred from homology"/>
<keyword evidence="3" id="KW-0813">Transport</keyword>
<dbReference type="GO" id="GO:0016887">
    <property type="term" value="F:ATP hydrolysis activity"/>
    <property type="evidence" value="ECO:0007669"/>
    <property type="project" value="InterPro"/>
</dbReference>
<name>A0A0J8DGH6_CLOCY</name>
<evidence type="ECO:0000256" key="2">
    <source>
        <dbReference type="ARBA" id="ARBA00005417"/>
    </source>
</evidence>
<comment type="caution">
    <text evidence="9">The sequence shown here is derived from an EMBL/GenBank/DDBJ whole genome shotgun (WGS) entry which is preliminary data.</text>
</comment>
<dbReference type="Gene3D" id="3.40.50.300">
    <property type="entry name" value="P-loop containing nucleotide triphosphate hydrolases"/>
    <property type="match status" value="1"/>
</dbReference>
<evidence type="ECO:0000256" key="4">
    <source>
        <dbReference type="ARBA" id="ARBA00022475"/>
    </source>
</evidence>
<feature type="domain" description="ABC transporter" evidence="8">
    <location>
        <begin position="2"/>
        <end position="239"/>
    </location>
</feature>
<dbReference type="PATRIC" id="fig|1121307.3.peg.2520"/>
<comment type="similarity">
    <text evidence="2">Belongs to the ABC transporter superfamily.</text>
</comment>
<sequence>MIELRGVGKTYDDNEVLKDISFKANKGEIAVLLGTSGSGKSTLLKGITFIESPTKGEVIINGKLISFEGISEEELLYIKKNIEIVFCEYNILEDKTALENVLENLITIKGWGRLDAMEKALFYLDKVGLRGKINHYPHELSNLQKLKIEIAKALAKDPKIILLDGITNNLDSESVEDIMQVLKEVVSENIAIIIATHEVGFAKEVSDKVLLIDNGRVVLEGSFNDVFENATDERIKEFLKEIV</sequence>
<dbReference type="RefSeq" id="WP_048569145.1">
    <property type="nucleotide sequence ID" value="NZ_LFVU01000001.1"/>
</dbReference>
<evidence type="ECO:0000256" key="5">
    <source>
        <dbReference type="ARBA" id="ARBA00022741"/>
    </source>
</evidence>
<dbReference type="PANTHER" id="PTHR43166:SF9">
    <property type="entry name" value="GLUTAMATE_ASPARTATE IMPORT ATP-BINDING PROTEIN GLTL"/>
    <property type="match status" value="1"/>
</dbReference>
<keyword evidence="7" id="KW-0472">Membrane</keyword>
<dbReference type="SUPFAM" id="SSF52540">
    <property type="entry name" value="P-loop containing nucleoside triphosphate hydrolases"/>
    <property type="match status" value="1"/>
</dbReference>
<keyword evidence="4" id="KW-1003">Cell membrane</keyword>
<protein>
    <submittedName>
        <fullName evidence="9">ABC-type polar amino acid transport system, ATPase component</fullName>
    </submittedName>
</protein>
<dbReference type="Pfam" id="PF00005">
    <property type="entry name" value="ABC_tran"/>
    <property type="match status" value="1"/>
</dbReference>
<evidence type="ECO:0000256" key="7">
    <source>
        <dbReference type="ARBA" id="ARBA00023136"/>
    </source>
</evidence>
<organism evidence="9 10">
    <name type="scientific">Clostridium cylindrosporum DSM 605</name>
    <dbReference type="NCBI Taxonomy" id="1121307"/>
    <lineage>
        <taxon>Bacteria</taxon>
        <taxon>Bacillati</taxon>
        <taxon>Bacillota</taxon>
        <taxon>Clostridia</taxon>
        <taxon>Eubacteriales</taxon>
        <taxon>Clostridiaceae</taxon>
        <taxon>Clostridium</taxon>
    </lineage>
</organism>
<dbReference type="OrthoDB" id="9804199at2"/>
<evidence type="ECO:0000256" key="3">
    <source>
        <dbReference type="ARBA" id="ARBA00022448"/>
    </source>
</evidence>
<dbReference type="InterPro" id="IPR050086">
    <property type="entry name" value="MetN_ABC_transporter-like"/>
</dbReference>